<dbReference type="GO" id="GO:0005886">
    <property type="term" value="C:plasma membrane"/>
    <property type="evidence" value="ECO:0007669"/>
    <property type="project" value="UniProtKB-SubCell"/>
</dbReference>
<dbReference type="GO" id="GO:0033177">
    <property type="term" value="C:proton-transporting two-sector ATPase complex, proton-transporting domain"/>
    <property type="evidence" value="ECO:0007669"/>
    <property type="project" value="InterPro"/>
</dbReference>
<keyword evidence="3 13" id="KW-0813">Transport</keyword>
<dbReference type="SUPFAM" id="SSF81333">
    <property type="entry name" value="F1F0 ATP synthase subunit C"/>
    <property type="match status" value="1"/>
</dbReference>
<protein>
    <recommendedName>
        <fullName evidence="13">ATP synthase subunit c</fullName>
    </recommendedName>
    <alternativeName>
        <fullName evidence="13">ATP synthase F(0) sector subunit c</fullName>
    </alternativeName>
    <alternativeName>
        <fullName evidence="13">F-type ATPase subunit c</fullName>
        <shortName evidence="13">F-ATPase subunit c</shortName>
    </alternativeName>
    <alternativeName>
        <fullName evidence="13">Lipid-binding protein</fullName>
    </alternativeName>
</protein>
<reference evidence="15 16" key="1">
    <citation type="submission" date="2020-04" db="EMBL/GenBank/DDBJ databases">
        <title>MicrobeNet Type strains.</title>
        <authorList>
            <person name="Nicholson A.C."/>
        </authorList>
    </citation>
    <scope>NUCLEOTIDE SEQUENCE [LARGE SCALE GENOMIC DNA]</scope>
    <source>
        <strain evidence="15 16">ATCC 23612</strain>
    </source>
</reference>
<evidence type="ECO:0000313" key="15">
    <source>
        <dbReference type="EMBL" id="NKY98424.1"/>
    </source>
</evidence>
<keyword evidence="4 13" id="KW-0138">CF(0)</keyword>
<dbReference type="InterPro" id="IPR020537">
    <property type="entry name" value="ATP_synth_F0_csu_DDCD_BS"/>
</dbReference>
<dbReference type="RefSeq" id="WP_013151386.1">
    <property type="nucleotide sequence ID" value="NZ_JAAXPG010000010.1"/>
</dbReference>
<evidence type="ECO:0000259" key="14">
    <source>
        <dbReference type="Pfam" id="PF00137"/>
    </source>
</evidence>
<dbReference type="PROSITE" id="PS00605">
    <property type="entry name" value="ATPASE_C"/>
    <property type="match status" value="1"/>
</dbReference>
<dbReference type="AlphaFoldDB" id="A0A7X6RQ50"/>
<keyword evidence="5 13" id="KW-0812">Transmembrane</keyword>
<comment type="subcellular location">
    <subcellularLocation>
        <location evidence="13">Cell membrane</location>
        <topology evidence="13">Multi-pass membrane protein</topology>
    </subcellularLocation>
    <subcellularLocation>
        <location evidence="1">Membrane</location>
        <topology evidence="1">Multi-pass membrane protein</topology>
    </subcellularLocation>
</comment>
<evidence type="ECO:0000256" key="6">
    <source>
        <dbReference type="ARBA" id="ARBA00022781"/>
    </source>
</evidence>
<dbReference type="GO" id="GO:0045259">
    <property type="term" value="C:proton-transporting ATP synthase complex"/>
    <property type="evidence" value="ECO:0007669"/>
    <property type="project" value="UniProtKB-KW"/>
</dbReference>
<dbReference type="HAMAP" id="MF_01396">
    <property type="entry name" value="ATP_synth_c_bact"/>
    <property type="match status" value="1"/>
</dbReference>
<evidence type="ECO:0000313" key="16">
    <source>
        <dbReference type="Proteomes" id="UP000553209"/>
    </source>
</evidence>
<organism evidence="15 16">
    <name type="scientific">Nocardiopsis alborubida</name>
    <dbReference type="NCBI Taxonomy" id="146802"/>
    <lineage>
        <taxon>Bacteria</taxon>
        <taxon>Bacillati</taxon>
        <taxon>Actinomycetota</taxon>
        <taxon>Actinomycetes</taxon>
        <taxon>Streptosporangiales</taxon>
        <taxon>Nocardiopsidaceae</taxon>
        <taxon>Nocardiopsis</taxon>
    </lineage>
</organism>
<feature type="transmembrane region" description="Helical" evidence="13">
    <location>
        <begin position="50"/>
        <end position="72"/>
    </location>
</feature>
<name>A0A7X6RQ50_9ACTN</name>
<dbReference type="GeneID" id="91488424"/>
<gene>
    <name evidence="13 15" type="primary">atpE</name>
    <name evidence="15" type="ORF">HGB44_12270</name>
</gene>
<evidence type="ECO:0000256" key="4">
    <source>
        <dbReference type="ARBA" id="ARBA00022547"/>
    </source>
</evidence>
<evidence type="ECO:0000256" key="8">
    <source>
        <dbReference type="ARBA" id="ARBA00023065"/>
    </source>
</evidence>
<evidence type="ECO:0000256" key="13">
    <source>
        <dbReference type="HAMAP-Rule" id="MF_01396"/>
    </source>
</evidence>
<dbReference type="InterPro" id="IPR035921">
    <property type="entry name" value="F/V-ATP_Csub_sf"/>
</dbReference>
<evidence type="ECO:0000256" key="10">
    <source>
        <dbReference type="ARBA" id="ARBA00023136"/>
    </source>
</evidence>
<keyword evidence="7 13" id="KW-1133">Transmembrane helix</keyword>
<evidence type="ECO:0000256" key="5">
    <source>
        <dbReference type="ARBA" id="ARBA00022692"/>
    </source>
</evidence>
<dbReference type="InterPro" id="IPR002379">
    <property type="entry name" value="ATPase_proteolipid_c-like_dom"/>
</dbReference>
<evidence type="ECO:0000256" key="1">
    <source>
        <dbReference type="ARBA" id="ARBA00004141"/>
    </source>
</evidence>
<evidence type="ECO:0000256" key="9">
    <source>
        <dbReference type="ARBA" id="ARBA00023121"/>
    </source>
</evidence>
<dbReference type="CDD" id="cd18121">
    <property type="entry name" value="ATP-synt_Fo_c"/>
    <property type="match status" value="1"/>
</dbReference>
<dbReference type="InterPro" id="IPR038662">
    <property type="entry name" value="ATP_synth_F0_csu_sf"/>
</dbReference>
<accession>A0A7X6RQ50</accession>
<evidence type="ECO:0000256" key="11">
    <source>
        <dbReference type="ARBA" id="ARBA00023310"/>
    </source>
</evidence>
<dbReference type="PRINTS" id="PR00124">
    <property type="entry name" value="ATPASEC"/>
</dbReference>
<comment type="function">
    <text evidence="12 13">F(1)F(0) ATP synthase produces ATP from ADP in the presence of a proton or sodium gradient. F-type ATPases consist of two structural domains, F(1) containing the extramembraneous catalytic core and F(0) containing the membrane proton channel, linked together by a central stalk and a peripheral stalk. During catalysis, ATP synthesis in the catalytic domain of F(1) is coupled via a rotary mechanism of the central stalk subunits to proton translocation.</text>
</comment>
<dbReference type="GO" id="GO:0046933">
    <property type="term" value="F:proton-transporting ATP synthase activity, rotational mechanism"/>
    <property type="evidence" value="ECO:0007669"/>
    <property type="project" value="UniProtKB-UniRule"/>
</dbReference>
<sequence length="76" mass="7619">MDIAAITGNINTIGYGISVIGAGIGVGIVFGLGMQAIARQPEARGPLQTNIYLGFALIEALAILGFVLAFAAPTGS</sequence>
<keyword evidence="10 13" id="KW-0472">Membrane</keyword>
<evidence type="ECO:0000256" key="3">
    <source>
        <dbReference type="ARBA" id="ARBA00022448"/>
    </source>
</evidence>
<feature type="site" description="Reversibly protonated during proton transport" evidence="13">
    <location>
        <position position="59"/>
    </location>
</feature>
<feature type="domain" description="V-ATPase proteolipid subunit C-like" evidence="14">
    <location>
        <begin position="13"/>
        <end position="70"/>
    </location>
</feature>
<comment type="similarity">
    <text evidence="2 13">Belongs to the ATPase C chain family.</text>
</comment>
<evidence type="ECO:0000256" key="7">
    <source>
        <dbReference type="ARBA" id="ARBA00022989"/>
    </source>
</evidence>
<evidence type="ECO:0000256" key="12">
    <source>
        <dbReference type="ARBA" id="ARBA00025198"/>
    </source>
</evidence>
<dbReference type="Pfam" id="PF00137">
    <property type="entry name" value="ATP-synt_C"/>
    <property type="match status" value="1"/>
</dbReference>
<dbReference type="Gene3D" id="1.20.20.10">
    <property type="entry name" value="F1F0 ATP synthase subunit C"/>
    <property type="match status" value="1"/>
</dbReference>
<dbReference type="GO" id="GO:0008289">
    <property type="term" value="F:lipid binding"/>
    <property type="evidence" value="ECO:0007669"/>
    <property type="project" value="UniProtKB-KW"/>
</dbReference>
<comment type="function">
    <text evidence="13">Key component of the F(0) channel; it plays a direct role in translocation across the membrane. A homomeric c-ring of between 10-14 subunits forms the central stalk rotor element with the F(1) delta and epsilon subunits.</text>
</comment>
<dbReference type="InterPro" id="IPR000454">
    <property type="entry name" value="ATP_synth_F0_csu"/>
</dbReference>
<keyword evidence="16" id="KW-1185">Reference proteome</keyword>
<dbReference type="InterPro" id="IPR005953">
    <property type="entry name" value="ATP_synth_csu_bac/chlpt"/>
</dbReference>
<comment type="caution">
    <text evidence="15">The sequence shown here is derived from an EMBL/GenBank/DDBJ whole genome shotgun (WGS) entry which is preliminary data.</text>
</comment>
<evidence type="ECO:0000256" key="2">
    <source>
        <dbReference type="ARBA" id="ARBA00006704"/>
    </source>
</evidence>
<proteinExistence type="inferred from homology"/>
<keyword evidence="6 13" id="KW-0375">Hydrogen ion transport</keyword>
<feature type="transmembrane region" description="Helical" evidence="13">
    <location>
        <begin position="12"/>
        <end position="38"/>
    </location>
</feature>
<dbReference type="Proteomes" id="UP000553209">
    <property type="component" value="Unassembled WGS sequence"/>
</dbReference>
<keyword evidence="11 13" id="KW-0066">ATP synthesis</keyword>
<dbReference type="NCBIfam" id="TIGR01260">
    <property type="entry name" value="ATP_synt_c"/>
    <property type="match status" value="1"/>
</dbReference>
<keyword evidence="13" id="KW-1003">Cell membrane</keyword>
<dbReference type="EMBL" id="JAAXPG010000010">
    <property type="protein sequence ID" value="NKY98424.1"/>
    <property type="molecule type" value="Genomic_DNA"/>
</dbReference>
<keyword evidence="8 13" id="KW-0406">Ion transport</keyword>
<keyword evidence="9 13" id="KW-0446">Lipid-binding</keyword>